<evidence type="ECO:0000256" key="1">
    <source>
        <dbReference type="SAM" id="SignalP"/>
    </source>
</evidence>
<dbReference type="EMBL" id="FPKU01000002">
    <property type="protein sequence ID" value="SFZ85003.1"/>
    <property type="molecule type" value="Genomic_DNA"/>
</dbReference>
<evidence type="ECO:0008006" key="4">
    <source>
        <dbReference type="Google" id="ProtNLM"/>
    </source>
</evidence>
<sequence length="120" mass="12557">MIRISFPFILALLSCGVAVAQAVPEGPRAQAWCGVALSMMAEEVADTANAEQKQLAEIFRDGGTALIEAATVAYGDSGWSPERTDELLASLRIEVEASLAGDARPALSFEDCAALAGFPQ</sequence>
<organism evidence="2 3">
    <name type="scientific">Devosia enhydra</name>
    <dbReference type="NCBI Taxonomy" id="665118"/>
    <lineage>
        <taxon>Bacteria</taxon>
        <taxon>Pseudomonadati</taxon>
        <taxon>Pseudomonadota</taxon>
        <taxon>Alphaproteobacteria</taxon>
        <taxon>Hyphomicrobiales</taxon>
        <taxon>Devosiaceae</taxon>
        <taxon>Devosia</taxon>
    </lineage>
</organism>
<dbReference type="RefSeq" id="WP_072342962.1">
    <property type="nucleotide sequence ID" value="NZ_FPKU01000002.1"/>
</dbReference>
<reference evidence="2 3" key="1">
    <citation type="submission" date="2016-11" db="EMBL/GenBank/DDBJ databases">
        <authorList>
            <person name="Jaros S."/>
            <person name="Januszkiewicz K."/>
            <person name="Wedrychowicz H."/>
        </authorList>
    </citation>
    <scope>NUCLEOTIDE SEQUENCE [LARGE SCALE GENOMIC DNA]</scope>
    <source>
        <strain evidence="2 3">ATCC 23634</strain>
    </source>
</reference>
<dbReference type="STRING" id="665118.SAMN02983003_2330"/>
<proteinExistence type="predicted"/>
<keyword evidence="1" id="KW-0732">Signal</keyword>
<name>A0A1K2I076_9HYPH</name>
<dbReference type="Proteomes" id="UP000183447">
    <property type="component" value="Unassembled WGS sequence"/>
</dbReference>
<feature type="signal peptide" evidence="1">
    <location>
        <begin position="1"/>
        <end position="20"/>
    </location>
</feature>
<evidence type="ECO:0000313" key="3">
    <source>
        <dbReference type="Proteomes" id="UP000183447"/>
    </source>
</evidence>
<dbReference type="AlphaFoldDB" id="A0A1K2I076"/>
<evidence type="ECO:0000313" key="2">
    <source>
        <dbReference type="EMBL" id="SFZ85003.1"/>
    </source>
</evidence>
<accession>A0A1K2I076</accession>
<keyword evidence="3" id="KW-1185">Reference proteome</keyword>
<feature type="chain" id="PRO_5009678550" description="HdeA/HdeB family protein" evidence="1">
    <location>
        <begin position="21"/>
        <end position="120"/>
    </location>
</feature>
<gene>
    <name evidence="2" type="ORF">SAMN02983003_2330</name>
</gene>
<protein>
    <recommendedName>
        <fullName evidence="4">HdeA/HdeB family protein</fullName>
    </recommendedName>
</protein>
<dbReference type="PROSITE" id="PS51257">
    <property type="entry name" value="PROKAR_LIPOPROTEIN"/>
    <property type="match status" value="1"/>
</dbReference>